<keyword evidence="4" id="KW-1185">Reference proteome</keyword>
<dbReference type="RefSeq" id="WP_058032149.1">
    <property type="nucleotide sequence ID" value="NZ_CP013188.1"/>
</dbReference>
<dbReference type="InterPro" id="IPR000421">
    <property type="entry name" value="FA58C"/>
</dbReference>
<dbReference type="PANTHER" id="PTHR33321:SF12">
    <property type="entry name" value="PLANT BASIC SECRETORY PROTEIN (BSP) FAMILY PROTEIN"/>
    <property type="match status" value="1"/>
</dbReference>
<dbReference type="PANTHER" id="PTHR33321">
    <property type="match status" value="1"/>
</dbReference>
<dbReference type="OrthoDB" id="159306at2"/>
<dbReference type="Proteomes" id="UP000061457">
    <property type="component" value="Chromosome II"/>
</dbReference>
<dbReference type="Pfam" id="PF04450">
    <property type="entry name" value="BSP"/>
    <property type="match status" value="1"/>
</dbReference>
<dbReference type="Gene3D" id="2.60.120.260">
    <property type="entry name" value="Galactose-binding domain-like"/>
    <property type="match status" value="1"/>
</dbReference>
<keyword evidence="1" id="KW-0732">Signal</keyword>
<organism evidence="3 4">
    <name type="scientific">Pseudoalteromonas phenolica</name>
    <dbReference type="NCBI Taxonomy" id="161398"/>
    <lineage>
        <taxon>Bacteria</taxon>
        <taxon>Pseudomonadati</taxon>
        <taxon>Pseudomonadota</taxon>
        <taxon>Gammaproteobacteria</taxon>
        <taxon>Alteromonadales</taxon>
        <taxon>Pseudoalteromonadaceae</taxon>
        <taxon>Pseudoalteromonas</taxon>
    </lineage>
</organism>
<evidence type="ECO:0000313" key="3">
    <source>
        <dbReference type="EMBL" id="ALO44277.1"/>
    </source>
</evidence>
<dbReference type="PATRIC" id="fig|161398.10.peg.3892"/>
<dbReference type="InterPro" id="IPR008979">
    <property type="entry name" value="Galactose-bd-like_sf"/>
</dbReference>
<feature type="signal peptide" evidence="1">
    <location>
        <begin position="1"/>
        <end position="21"/>
    </location>
</feature>
<reference evidence="3 4" key="1">
    <citation type="submission" date="2015-11" db="EMBL/GenBank/DDBJ databases">
        <authorList>
            <person name="Zhang Y."/>
            <person name="Guo Z."/>
        </authorList>
    </citation>
    <scope>NUCLEOTIDE SEQUENCE [LARGE SCALE GENOMIC DNA]</scope>
    <source>
        <strain evidence="3 4">KCTC 12086</strain>
    </source>
</reference>
<evidence type="ECO:0000259" key="2">
    <source>
        <dbReference type="PROSITE" id="PS50022"/>
    </source>
</evidence>
<dbReference type="KEGG" id="pphe:PP2015_3808"/>
<dbReference type="CDD" id="cd00146">
    <property type="entry name" value="PKD"/>
    <property type="match status" value="1"/>
</dbReference>
<dbReference type="SUPFAM" id="SSF49299">
    <property type="entry name" value="PKD domain"/>
    <property type="match status" value="1"/>
</dbReference>
<protein>
    <submittedName>
        <fullName evidence="3">PKD domain-containing protein</fullName>
    </submittedName>
</protein>
<dbReference type="Pfam" id="PF00754">
    <property type="entry name" value="F5_F8_type_C"/>
    <property type="match status" value="1"/>
</dbReference>
<dbReference type="InterPro" id="IPR007541">
    <property type="entry name" value="Uncharacterised_BSP"/>
</dbReference>
<dbReference type="Gene3D" id="2.60.40.10">
    <property type="entry name" value="Immunoglobulins"/>
    <property type="match status" value="1"/>
</dbReference>
<dbReference type="STRING" id="161398.PP2015_3808"/>
<accession>A0A0S2K7Z8</accession>
<sequence length="479" mass="54577">MFRKNNLVLLLVAAFSQAALAKDIVLYDITDKESFTLKAQHPTFVENESVEQLFDSSIHSKFLSDKSQTWVQIDFEEAFQIHQYSLTSAGDAPARDPKHWQLKGSIDGKNWLTLDSQKEQSFDSRAQTKTYTVADSQQVKHVRFELKQQGKTQWGDSYLQIADIGLFAATDLPLASFDLDKRIIRLNEVITLTNTSENEPDRVEWIIPGAKMKHDGQNAHVSFDKPGSYSVTLKTNNNAGSDVLTQKNVIKVMDIHRPWAGLQLPKVVVKLEDTESAGAKRLIKLLPNIEQAINEVTRDLVPMLYNNFTEVPEFEQVTFRLKWMDTLAYRAGDYSNMEIAFSSKYITEKLADQPDEQVTYELLGVLWHELTHGYQLFPQSATGTPEETHAFIEGVADLIRINAGFHKTRSPEPSDTWLGGYTNTGFFLSWLSKRYEAFEHQFNATATELPDWTFAAAIEYVTGEKVEKLWQEYQAELTK</sequence>
<gene>
    <name evidence="3" type="ORF">PP2015_3808</name>
</gene>
<evidence type="ECO:0000256" key="1">
    <source>
        <dbReference type="SAM" id="SignalP"/>
    </source>
</evidence>
<evidence type="ECO:0000313" key="4">
    <source>
        <dbReference type="Proteomes" id="UP000061457"/>
    </source>
</evidence>
<dbReference type="AlphaFoldDB" id="A0A0S2K7Z8"/>
<dbReference type="InterPro" id="IPR035986">
    <property type="entry name" value="PKD_dom_sf"/>
</dbReference>
<dbReference type="SUPFAM" id="SSF49785">
    <property type="entry name" value="Galactose-binding domain-like"/>
    <property type="match status" value="1"/>
</dbReference>
<dbReference type="PROSITE" id="PS50022">
    <property type="entry name" value="FA58C_3"/>
    <property type="match status" value="1"/>
</dbReference>
<proteinExistence type="predicted"/>
<dbReference type="InterPro" id="IPR013783">
    <property type="entry name" value="Ig-like_fold"/>
</dbReference>
<name>A0A0S2K7Z8_9GAMM</name>
<feature type="chain" id="PRO_5006601374" evidence="1">
    <location>
        <begin position="22"/>
        <end position="479"/>
    </location>
</feature>
<dbReference type="EMBL" id="CP013188">
    <property type="protein sequence ID" value="ALO44277.1"/>
    <property type="molecule type" value="Genomic_DNA"/>
</dbReference>
<feature type="domain" description="F5/8 type C" evidence="2">
    <location>
        <begin position="13"/>
        <end position="166"/>
    </location>
</feature>